<keyword evidence="1" id="KW-1133">Transmembrane helix</keyword>
<evidence type="ECO:0000256" key="1">
    <source>
        <dbReference type="SAM" id="Phobius"/>
    </source>
</evidence>
<dbReference type="Proteomes" id="UP001212803">
    <property type="component" value="Chromosome"/>
</dbReference>
<evidence type="ECO:0000313" key="2">
    <source>
        <dbReference type="EMBL" id="WBL35177.1"/>
    </source>
</evidence>
<accession>A0ABY7M4C2</accession>
<protein>
    <submittedName>
        <fullName evidence="2">Uncharacterized protein</fullName>
    </submittedName>
</protein>
<proteinExistence type="predicted"/>
<keyword evidence="1" id="KW-0472">Membrane</keyword>
<sequence>MAATAHRTRCSACGRALPFADWTRGRPLCEPCARPAAARRAAPPVPAPPPPADDLVDTVPDALIDELVAALEAEAAKLDQASPLAGVLAELELGRTPRERHWAAWGFAAGFALNAGIAKWAQVASGAPISDFLAPILIGGVVAGATCAAIAWGIARLRQPA</sequence>
<evidence type="ECO:0000313" key="3">
    <source>
        <dbReference type="Proteomes" id="UP001212803"/>
    </source>
</evidence>
<dbReference type="EMBL" id="CP115149">
    <property type="protein sequence ID" value="WBL35177.1"/>
    <property type="molecule type" value="Genomic_DNA"/>
</dbReference>
<feature type="transmembrane region" description="Helical" evidence="1">
    <location>
        <begin position="132"/>
        <end position="155"/>
    </location>
</feature>
<dbReference type="RefSeq" id="WP_270055705.1">
    <property type="nucleotide sequence ID" value="NZ_CP115149.1"/>
</dbReference>
<reference evidence="2 3" key="1">
    <citation type="journal article" date="2023" name="ISME J.">
        <title>Thermophilic Dehalococcoidia with unusual traits shed light on an unexpected past.</title>
        <authorList>
            <person name="Palmer M."/>
            <person name="Covington J.K."/>
            <person name="Zhou E.M."/>
            <person name="Thomas S.C."/>
            <person name="Habib N."/>
            <person name="Seymour C.O."/>
            <person name="Lai D."/>
            <person name="Johnston J."/>
            <person name="Hashimi A."/>
            <person name="Jiao J.Y."/>
            <person name="Muok A.R."/>
            <person name="Liu L."/>
            <person name="Xian W.D."/>
            <person name="Zhi X.Y."/>
            <person name="Li M.M."/>
            <person name="Silva L.P."/>
            <person name="Bowen B.P."/>
            <person name="Louie K."/>
            <person name="Briegel A."/>
            <person name="Pett-Ridge J."/>
            <person name="Weber P.K."/>
            <person name="Tocheva E.I."/>
            <person name="Woyke T."/>
            <person name="Northen T.R."/>
            <person name="Mayali X."/>
            <person name="Li W.J."/>
            <person name="Hedlund B.P."/>
        </authorList>
    </citation>
    <scope>NUCLEOTIDE SEQUENCE [LARGE SCALE GENOMIC DNA]</scope>
    <source>
        <strain evidence="2 3">YIM 72310</strain>
    </source>
</reference>
<feature type="transmembrane region" description="Helical" evidence="1">
    <location>
        <begin position="102"/>
        <end position="120"/>
    </location>
</feature>
<organism evidence="2 3">
    <name type="scientific">Tepidiforma flava</name>
    <dbReference type="NCBI Taxonomy" id="3004094"/>
    <lineage>
        <taxon>Bacteria</taxon>
        <taxon>Bacillati</taxon>
        <taxon>Chloroflexota</taxon>
        <taxon>Tepidiformia</taxon>
        <taxon>Tepidiformales</taxon>
        <taxon>Tepidiformaceae</taxon>
        <taxon>Tepidiforma</taxon>
    </lineage>
</organism>
<name>A0ABY7M4C2_9CHLR</name>
<keyword evidence="1" id="KW-0812">Transmembrane</keyword>
<keyword evidence="3" id="KW-1185">Reference proteome</keyword>
<gene>
    <name evidence="2" type="ORF">O0235_10290</name>
</gene>